<feature type="transmembrane region" description="Helical" evidence="6">
    <location>
        <begin position="31"/>
        <end position="53"/>
    </location>
</feature>
<dbReference type="Proteomes" id="UP000078542">
    <property type="component" value="Unassembled WGS sequence"/>
</dbReference>
<dbReference type="GO" id="GO:0050909">
    <property type="term" value="P:sensory perception of taste"/>
    <property type="evidence" value="ECO:0007669"/>
    <property type="project" value="InterPro"/>
</dbReference>
<keyword evidence="2" id="KW-1003">Cell membrane</keyword>
<feature type="transmembrane region" description="Helical" evidence="6">
    <location>
        <begin position="189"/>
        <end position="208"/>
    </location>
</feature>
<dbReference type="AlphaFoldDB" id="A0A195D2V0"/>
<gene>
    <name evidence="7" type="ORF">ALC62_02347</name>
</gene>
<keyword evidence="8" id="KW-1185">Reference proteome</keyword>
<dbReference type="GO" id="GO:0005886">
    <property type="term" value="C:plasma membrane"/>
    <property type="evidence" value="ECO:0007669"/>
    <property type="project" value="UniProtKB-SubCell"/>
</dbReference>
<dbReference type="Pfam" id="PF08395">
    <property type="entry name" value="7tm_7"/>
    <property type="match status" value="1"/>
</dbReference>
<reference evidence="7 8" key="1">
    <citation type="submission" date="2016-03" db="EMBL/GenBank/DDBJ databases">
        <title>Cyphomyrmex costatus WGS genome.</title>
        <authorList>
            <person name="Nygaard S."/>
            <person name="Hu H."/>
            <person name="Boomsma J."/>
            <person name="Zhang G."/>
        </authorList>
    </citation>
    <scope>NUCLEOTIDE SEQUENCE [LARGE SCALE GENOMIC DNA]</scope>
    <source>
        <strain evidence="7">MS0001</strain>
        <tissue evidence="7">Whole body</tissue>
    </source>
</reference>
<dbReference type="InterPro" id="IPR013604">
    <property type="entry name" value="7TM_chemorcpt"/>
</dbReference>
<evidence type="ECO:0000256" key="1">
    <source>
        <dbReference type="ARBA" id="ARBA00004651"/>
    </source>
</evidence>
<keyword evidence="4 6" id="KW-1133">Transmembrane helix</keyword>
<feature type="transmembrane region" description="Helical" evidence="6">
    <location>
        <begin position="65"/>
        <end position="83"/>
    </location>
</feature>
<proteinExistence type="predicted"/>
<evidence type="ECO:0000256" key="3">
    <source>
        <dbReference type="ARBA" id="ARBA00022692"/>
    </source>
</evidence>
<evidence type="ECO:0008006" key="9">
    <source>
        <dbReference type="Google" id="ProtNLM"/>
    </source>
</evidence>
<feature type="transmembrane region" description="Helical" evidence="6">
    <location>
        <begin position="149"/>
        <end position="169"/>
    </location>
</feature>
<evidence type="ECO:0000256" key="2">
    <source>
        <dbReference type="ARBA" id="ARBA00022475"/>
    </source>
</evidence>
<protein>
    <recommendedName>
        <fullName evidence="9">Gustatory receptor</fullName>
    </recommendedName>
</protein>
<name>A0A195D2V0_9HYME</name>
<organism evidence="7 8">
    <name type="scientific">Cyphomyrmex costatus</name>
    <dbReference type="NCBI Taxonomy" id="456900"/>
    <lineage>
        <taxon>Eukaryota</taxon>
        <taxon>Metazoa</taxon>
        <taxon>Ecdysozoa</taxon>
        <taxon>Arthropoda</taxon>
        <taxon>Hexapoda</taxon>
        <taxon>Insecta</taxon>
        <taxon>Pterygota</taxon>
        <taxon>Neoptera</taxon>
        <taxon>Endopterygota</taxon>
        <taxon>Hymenoptera</taxon>
        <taxon>Apocrita</taxon>
        <taxon>Aculeata</taxon>
        <taxon>Formicoidea</taxon>
        <taxon>Formicidae</taxon>
        <taxon>Myrmicinae</taxon>
        <taxon>Cyphomyrmex</taxon>
    </lineage>
</organism>
<accession>A0A195D2V0</accession>
<dbReference type="EMBL" id="KQ976973">
    <property type="protein sequence ID" value="KYN06689.1"/>
    <property type="molecule type" value="Genomic_DNA"/>
</dbReference>
<evidence type="ECO:0000256" key="6">
    <source>
        <dbReference type="SAM" id="Phobius"/>
    </source>
</evidence>
<keyword evidence="3 6" id="KW-0812">Transmembrane</keyword>
<comment type="subcellular location">
    <subcellularLocation>
        <location evidence="1">Cell membrane</location>
        <topology evidence="1">Multi-pass membrane protein</topology>
    </subcellularLocation>
</comment>
<evidence type="ECO:0000313" key="8">
    <source>
        <dbReference type="Proteomes" id="UP000078542"/>
    </source>
</evidence>
<evidence type="ECO:0000313" key="7">
    <source>
        <dbReference type="EMBL" id="KYN06689.1"/>
    </source>
</evidence>
<dbReference type="STRING" id="456900.A0A195D2V0"/>
<evidence type="ECO:0000256" key="5">
    <source>
        <dbReference type="ARBA" id="ARBA00023136"/>
    </source>
</evidence>
<sequence>MELQAVPFDMTILFAKMKKKRVKKKRGPDSPLYKIIWPMIYIMRIFGFAPYYFLQDCLKPSKINLLFTAIGAILYSYVSYDVFTKFLNVKRETWTIGGTENTKVIVNYSVLMYELGLTAFTRRSFVRIWNALQDYDKNMRQLGHPRKETRTAIVAWILVIVTTIIWIVINRIGMYAFLETWTNNMKYMIPYIGTSMAIYKFVAITIFLGQRFGHLNSIAIQNLPSTSMEDTGTIISKKVSFNLLWK</sequence>
<keyword evidence="5 6" id="KW-0472">Membrane</keyword>
<evidence type="ECO:0000256" key="4">
    <source>
        <dbReference type="ARBA" id="ARBA00022989"/>
    </source>
</evidence>